<protein>
    <submittedName>
        <fullName evidence="5">ABC transporter ATP-binding protein</fullName>
    </submittedName>
</protein>
<evidence type="ECO:0000313" key="5">
    <source>
        <dbReference type="EMBL" id="AMB94741.1"/>
    </source>
</evidence>
<accession>A0A0X8FCD3</accession>
<organism evidence="5 6">
    <name type="scientific">Aerococcus sanguinicola</name>
    <dbReference type="NCBI Taxonomy" id="119206"/>
    <lineage>
        <taxon>Bacteria</taxon>
        <taxon>Bacillati</taxon>
        <taxon>Bacillota</taxon>
        <taxon>Bacilli</taxon>
        <taxon>Lactobacillales</taxon>
        <taxon>Aerococcaceae</taxon>
        <taxon>Aerococcus</taxon>
    </lineage>
</organism>
<feature type="domain" description="ABC transporter" evidence="4">
    <location>
        <begin position="4"/>
        <end position="233"/>
    </location>
</feature>
<keyword evidence="6" id="KW-1185">Reference proteome</keyword>
<dbReference type="CDD" id="cd03293">
    <property type="entry name" value="ABC_NrtD_SsuB_transporters"/>
    <property type="match status" value="1"/>
</dbReference>
<dbReference type="SMART" id="SM00382">
    <property type="entry name" value="AAA"/>
    <property type="match status" value="1"/>
</dbReference>
<dbReference type="PROSITE" id="PS50893">
    <property type="entry name" value="ABC_TRANSPORTER_2"/>
    <property type="match status" value="1"/>
</dbReference>
<dbReference type="PANTHER" id="PTHR42788">
    <property type="entry name" value="TAURINE IMPORT ATP-BINDING PROTEIN-RELATED"/>
    <property type="match status" value="1"/>
</dbReference>
<dbReference type="InterPro" id="IPR003593">
    <property type="entry name" value="AAA+_ATPase"/>
</dbReference>
<gene>
    <name evidence="5" type="ORF">AWM72_08215</name>
</gene>
<evidence type="ECO:0000256" key="2">
    <source>
        <dbReference type="ARBA" id="ARBA00022741"/>
    </source>
</evidence>
<sequence length="245" mass="27938">MTQLNLEHVYKAFPKTEGGIQVVLEDINFEASDQEFVCIVGPSGCGKSTLLNMIAGLTPTTKGRISLNDQVVEDTDPNRGMVFQNPTLFPWRTVEENIRYSQDMKKQVDQTEIDRIIHLIGLEAYKHYYPHQLSGGMAQRVSLARTMINQPEVFLLDEPLGALDAFTRASLQDELISLWQSSDNLMIMVTHDVEEAVYMATRVVIMQPHPGRFSQIVDIDLDYPRRRTSQAFINYRNDILQALDF</sequence>
<dbReference type="EMBL" id="CP014160">
    <property type="protein sequence ID" value="AMB94741.1"/>
    <property type="molecule type" value="Genomic_DNA"/>
</dbReference>
<dbReference type="PROSITE" id="PS00211">
    <property type="entry name" value="ABC_TRANSPORTER_1"/>
    <property type="match status" value="1"/>
</dbReference>
<name>A0A0X8FCD3_9LACT</name>
<dbReference type="AlphaFoldDB" id="A0A0X8FCD3"/>
<dbReference type="InterPro" id="IPR050166">
    <property type="entry name" value="ABC_transporter_ATP-bind"/>
</dbReference>
<dbReference type="SUPFAM" id="SSF52540">
    <property type="entry name" value="P-loop containing nucleoside triphosphate hydrolases"/>
    <property type="match status" value="1"/>
</dbReference>
<evidence type="ECO:0000259" key="4">
    <source>
        <dbReference type="PROSITE" id="PS50893"/>
    </source>
</evidence>
<evidence type="ECO:0000313" key="6">
    <source>
        <dbReference type="Proteomes" id="UP000069912"/>
    </source>
</evidence>
<reference evidence="6" key="2">
    <citation type="submission" date="2016-01" db="EMBL/GenBank/DDBJ databases">
        <title>Six Aerococcus type strain genome sequencing and assembly using PacBio and Illumina Hiseq.</title>
        <authorList>
            <person name="Carkaci D."/>
            <person name="Dargis R."/>
            <person name="Nielsen X.C."/>
            <person name="Skovgaard O."/>
            <person name="Fuursted K."/>
            <person name="Christensen J.J."/>
        </authorList>
    </citation>
    <scope>NUCLEOTIDE SEQUENCE [LARGE SCALE GENOMIC DNA]</scope>
    <source>
        <strain evidence="6">CCUG43001</strain>
    </source>
</reference>
<reference evidence="5 6" key="1">
    <citation type="journal article" date="2016" name="Genome Announc.">
        <title>Complete Genome Sequences of Aerococcus christensenii CCUG 28831T, Aerococcus sanguinicola CCUG 43001T, Aerococcus urinae CCUG 36881T, Aerococcus urinaeequi CCUG 28094T, Aerococcus urinaehominis CCUG 42038 BT, and Aerococcus viridans CCUG 4311T.</title>
        <authorList>
            <person name="Carkaci D."/>
            <person name="Dargis R."/>
            <person name="Nielsen X.C."/>
            <person name="Skovgaard O."/>
            <person name="Fuursted K."/>
            <person name="Christensen J.J."/>
        </authorList>
    </citation>
    <scope>NUCLEOTIDE SEQUENCE [LARGE SCALE GENOMIC DNA]</scope>
    <source>
        <strain evidence="5 6">CCUG43001</strain>
    </source>
</reference>
<dbReference type="Pfam" id="PF00005">
    <property type="entry name" value="ABC_tran"/>
    <property type="match status" value="1"/>
</dbReference>
<dbReference type="PANTHER" id="PTHR42788:SF13">
    <property type="entry name" value="ALIPHATIC SULFONATES IMPORT ATP-BINDING PROTEIN SSUB"/>
    <property type="match status" value="1"/>
</dbReference>
<dbReference type="InterPro" id="IPR017871">
    <property type="entry name" value="ABC_transporter-like_CS"/>
</dbReference>
<keyword evidence="2" id="KW-0547">Nucleotide-binding</keyword>
<dbReference type="GeneID" id="92904051"/>
<evidence type="ECO:0000256" key="1">
    <source>
        <dbReference type="ARBA" id="ARBA00022448"/>
    </source>
</evidence>
<evidence type="ECO:0000256" key="3">
    <source>
        <dbReference type="ARBA" id="ARBA00022840"/>
    </source>
</evidence>
<dbReference type="RefSeq" id="WP_067976134.1">
    <property type="nucleotide sequence ID" value="NZ_CAJHKM010000002.1"/>
</dbReference>
<dbReference type="InterPro" id="IPR003439">
    <property type="entry name" value="ABC_transporter-like_ATP-bd"/>
</dbReference>
<dbReference type="GO" id="GO:0016887">
    <property type="term" value="F:ATP hydrolysis activity"/>
    <property type="evidence" value="ECO:0007669"/>
    <property type="project" value="InterPro"/>
</dbReference>
<dbReference type="InterPro" id="IPR027417">
    <property type="entry name" value="P-loop_NTPase"/>
</dbReference>
<dbReference type="Proteomes" id="UP000069912">
    <property type="component" value="Chromosome"/>
</dbReference>
<keyword evidence="3 5" id="KW-0067">ATP-binding</keyword>
<proteinExistence type="predicted"/>
<dbReference type="GO" id="GO:0005524">
    <property type="term" value="F:ATP binding"/>
    <property type="evidence" value="ECO:0007669"/>
    <property type="project" value="UniProtKB-KW"/>
</dbReference>
<dbReference type="KEGG" id="asan:AWM72_08215"/>
<keyword evidence="1" id="KW-0813">Transport</keyword>
<dbReference type="Gene3D" id="3.40.50.300">
    <property type="entry name" value="P-loop containing nucleotide triphosphate hydrolases"/>
    <property type="match status" value="1"/>
</dbReference>